<dbReference type="EMBL" id="BQNB010017502">
    <property type="protein sequence ID" value="GJT63938.1"/>
    <property type="molecule type" value="Genomic_DNA"/>
</dbReference>
<accession>A0ABQ5FLV5</accession>
<dbReference type="PANTHER" id="PTHR33067">
    <property type="entry name" value="RNA-DIRECTED DNA POLYMERASE-RELATED"/>
    <property type="match status" value="1"/>
</dbReference>
<dbReference type="PANTHER" id="PTHR33067:SF31">
    <property type="entry name" value="RNA-DIRECTED DNA POLYMERASE"/>
    <property type="match status" value="1"/>
</dbReference>
<organism evidence="1 2">
    <name type="scientific">Tanacetum coccineum</name>
    <dbReference type="NCBI Taxonomy" id="301880"/>
    <lineage>
        <taxon>Eukaryota</taxon>
        <taxon>Viridiplantae</taxon>
        <taxon>Streptophyta</taxon>
        <taxon>Embryophyta</taxon>
        <taxon>Tracheophyta</taxon>
        <taxon>Spermatophyta</taxon>
        <taxon>Magnoliopsida</taxon>
        <taxon>eudicotyledons</taxon>
        <taxon>Gunneridae</taxon>
        <taxon>Pentapetalae</taxon>
        <taxon>asterids</taxon>
        <taxon>campanulids</taxon>
        <taxon>Asterales</taxon>
        <taxon>Asteraceae</taxon>
        <taxon>Asteroideae</taxon>
        <taxon>Anthemideae</taxon>
        <taxon>Anthemidinae</taxon>
        <taxon>Tanacetum</taxon>
    </lineage>
</organism>
<comment type="caution">
    <text evidence="1">The sequence shown here is derived from an EMBL/GenBank/DDBJ whole genome shotgun (WGS) entry which is preliminary data.</text>
</comment>
<dbReference type="Proteomes" id="UP001151760">
    <property type="component" value="Unassembled WGS sequence"/>
</dbReference>
<sequence length="429" mass="48799">MEELLNKFMAESTKRHEENSYLIKQIRASTDAAIRKQRASIKDLEIQIGKMSKVLQQRGTGNLPSLTETNLRDHVKSISTTIETDTTLIRYIGPSRYAVSGLQNSKLFFVPSQVTIPFPSCLYDDYFDEEEGSYELKDLDAYSIRTTLLDDALPTKEKDLGSFTLPCISNNLCFNKALADLGNSVSVITFLPGGGEVVDEPMMDIVKTRCDNKIIAGLDEYPSYCEFDRKTHIDHAYNLQFSCMIGYEHVNADFFPLLSINVMSKSFYNSIVKDKVEYQGRNVVGAFMDVPIFVGNFFVVTDFAVIENINSYQDKGMGDIIIGRPFCKDACIKARWFDGMITIYKENDSVTYQMARSHPRFKHLTNAQCNKMRPLLKVSAQDELKGISHPYQKLKGFYKEVLNLGPEYIKDEKVVKWLTLGHVSVHEME</sequence>
<evidence type="ECO:0000313" key="2">
    <source>
        <dbReference type="Proteomes" id="UP001151760"/>
    </source>
</evidence>
<gene>
    <name evidence="1" type="ORF">Tco_1015418</name>
</gene>
<reference evidence="1" key="2">
    <citation type="submission" date="2022-01" db="EMBL/GenBank/DDBJ databases">
        <authorList>
            <person name="Yamashiro T."/>
            <person name="Shiraishi A."/>
            <person name="Satake H."/>
            <person name="Nakayama K."/>
        </authorList>
    </citation>
    <scope>NUCLEOTIDE SEQUENCE</scope>
</reference>
<name>A0ABQ5FLV5_9ASTR</name>
<dbReference type="Gene3D" id="2.40.70.10">
    <property type="entry name" value="Acid Proteases"/>
    <property type="match status" value="1"/>
</dbReference>
<keyword evidence="2" id="KW-1185">Reference proteome</keyword>
<proteinExistence type="predicted"/>
<protein>
    <submittedName>
        <fullName evidence="1">Uncharacterized protein</fullName>
    </submittedName>
</protein>
<dbReference type="InterPro" id="IPR021109">
    <property type="entry name" value="Peptidase_aspartic_dom_sf"/>
</dbReference>
<reference evidence="1" key="1">
    <citation type="journal article" date="2022" name="Int. J. Mol. Sci.">
        <title>Draft Genome of Tanacetum Coccineum: Genomic Comparison of Closely Related Tanacetum-Family Plants.</title>
        <authorList>
            <person name="Yamashiro T."/>
            <person name="Shiraishi A."/>
            <person name="Nakayama K."/>
            <person name="Satake H."/>
        </authorList>
    </citation>
    <scope>NUCLEOTIDE SEQUENCE</scope>
</reference>
<evidence type="ECO:0000313" key="1">
    <source>
        <dbReference type="EMBL" id="GJT63938.1"/>
    </source>
</evidence>